<dbReference type="EMBL" id="SRRH01000237">
    <property type="protein sequence ID" value="KAG6293687.1"/>
    <property type="molecule type" value="Genomic_DNA"/>
</dbReference>
<feature type="region of interest" description="Disordered" evidence="1">
    <location>
        <begin position="256"/>
        <end position="287"/>
    </location>
</feature>
<sequence>MGINSLFNEVFQEYALDGIEIVRPVLNKHNTSRPILTGGDWLTNVDGPAGIEEIRRLDDLFNWRQELSGLSSVVPAAPSPPTRHLHSALPASLALPGPGTTSVLASSYHNPAGCNTRNIVPESLRARHDDSIFHHRELPSYHTSPLGSGSNRIQQAAFKRTMSPRVHQPFDSRFQIGNQTASLASLTTKPCQIRDDSNGAALPLLPQSYHHFPKPLLTGPLRQRSLNDLATTLAPPAAIVRPKSIPFIGTPTCINPLADPKDNRKDNLRLRNPTNPSSSYNRGIKVNNHSNYNAMNISNDGIHRNNDSRYDSRYYVHNVSHRSVEPKFIPMLSVIRTEGRGKRPIPFLSQSNQHTVSPLKFSPHYHGMHTENNASMEHLAPDQNCALWLTNLPPDIRVRKLLSTIRNVGRVYATFINDPDGHVHATAAAKLVFFTPEAAQRLLAQCLVTPLVIRGYLVKMALNRIKYAKNSMENGESRVLLITGQADFVNTCALTAFFQARFQFQVDDAACLMMHKGRAVVEYRFGSYRCQAQMGMKSLLLDRPAGLEMVEYGADPCEVGSEATSFTVAAARIQGRGLRLATATERVGALPKSVRASER</sequence>
<evidence type="ECO:0000313" key="3">
    <source>
        <dbReference type="Proteomes" id="UP000707071"/>
    </source>
</evidence>
<reference evidence="2 3" key="1">
    <citation type="journal article" date="2020" name="bioRxiv">
        <title>Whole genome comparisons of ergot fungi reveals the divergence and evolution of species within the genus Claviceps are the result of varying mechanisms driving genome evolution and host range expansion.</title>
        <authorList>
            <person name="Wyka S.A."/>
            <person name="Mondo S.J."/>
            <person name="Liu M."/>
            <person name="Dettman J."/>
            <person name="Nalam V."/>
            <person name="Broders K.D."/>
        </authorList>
    </citation>
    <scope>NUCLEOTIDE SEQUENCE [LARGE SCALE GENOMIC DNA]</scope>
    <source>
        <strain evidence="2 3">Clav52</strain>
    </source>
</reference>
<proteinExistence type="predicted"/>
<keyword evidence="3" id="KW-1185">Reference proteome</keyword>
<dbReference type="Proteomes" id="UP000707071">
    <property type="component" value="Unassembled WGS sequence"/>
</dbReference>
<protein>
    <recommendedName>
        <fullName evidence="4">RRM domain-containing protein</fullName>
    </recommendedName>
</protein>
<feature type="compositionally biased region" description="Polar residues" evidence="1">
    <location>
        <begin position="272"/>
        <end position="287"/>
    </location>
</feature>
<name>A0A9P7QH44_9HYPO</name>
<evidence type="ECO:0008006" key="4">
    <source>
        <dbReference type="Google" id="ProtNLM"/>
    </source>
</evidence>
<feature type="compositionally biased region" description="Basic and acidic residues" evidence="1">
    <location>
        <begin position="259"/>
        <end position="269"/>
    </location>
</feature>
<accession>A0A9P7QH44</accession>
<evidence type="ECO:0000313" key="2">
    <source>
        <dbReference type="EMBL" id="KAG6293687.1"/>
    </source>
</evidence>
<comment type="caution">
    <text evidence="2">The sequence shown here is derived from an EMBL/GenBank/DDBJ whole genome shotgun (WGS) entry which is preliminary data.</text>
</comment>
<gene>
    <name evidence="2" type="ORF">E4U09_002880</name>
</gene>
<dbReference type="AlphaFoldDB" id="A0A9P7QH44"/>
<evidence type="ECO:0000256" key="1">
    <source>
        <dbReference type="SAM" id="MobiDB-lite"/>
    </source>
</evidence>
<organism evidence="2 3">
    <name type="scientific">Claviceps aff. purpurea</name>
    <dbReference type="NCBI Taxonomy" id="1967640"/>
    <lineage>
        <taxon>Eukaryota</taxon>
        <taxon>Fungi</taxon>
        <taxon>Dikarya</taxon>
        <taxon>Ascomycota</taxon>
        <taxon>Pezizomycotina</taxon>
        <taxon>Sordariomycetes</taxon>
        <taxon>Hypocreomycetidae</taxon>
        <taxon>Hypocreales</taxon>
        <taxon>Clavicipitaceae</taxon>
        <taxon>Claviceps</taxon>
    </lineage>
</organism>